<gene>
    <name evidence="11 14" type="primary">rnhA</name>
    <name evidence="14" type="ORF">PD5205_02923</name>
    <name evidence="13" type="ORF">PD885_01071</name>
</gene>
<name>A0A1Y6HPM5_9XANT</name>
<comment type="similarity">
    <text evidence="3 11">Belongs to the RNase H family.</text>
</comment>
<evidence type="ECO:0000256" key="11">
    <source>
        <dbReference type="HAMAP-Rule" id="MF_00042"/>
    </source>
</evidence>
<evidence type="ECO:0000313" key="13">
    <source>
        <dbReference type="EMBL" id="SMQ98325.1"/>
    </source>
</evidence>
<comment type="cofactor">
    <cofactor evidence="11">
        <name>Mg(2+)</name>
        <dbReference type="ChEBI" id="CHEBI:18420"/>
    </cofactor>
    <text evidence="11">Binds 1 Mg(2+) ion per subunit. May bind a second metal ion at a regulatory site, or after substrate binding.</text>
</comment>
<dbReference type="InterPro" id="IPR050092">
    <property type="entry name" value="RNase_H"/>
</dbReference>
<dbReference type="EMBL" id="LT853885">
    <property type="protein sequence ID" value="SMR04210.1"/>
    <property type="molecule type" value="Genomic_DNA"/>
</dbReference>
<dbReference type="HAMAP" id="MF_00042">
    <property type="entry name" value="RNase_H"/>
    <property type="match status" value="1"/>
</dbReference>
<dbReference type="GO" id="GO:0043137">
    <property type="term" value="P:DNA replication, removal of RNA primer"/>
    <property type="evidence" value="ECO:0007669"/>
    <property type="project" value="TreeGrafter"/>
</dbReference>
<evidence type="ECO:0000313" key="15">
    <source>
        <dbReference type="Proteomes" id="UP000195877"/>
    </source>
</evidence>
<dbReference type="GO" id="GO:0004523">
    <property type="term" value="F:RNA-DNA hybrid ribonuclease activity"/>
    <property type="evidence" value="ECO:0007669"/>
    <property type="project" value="UniProtKB-UniRule"/>
</dbReference>
<dbReference type="EMBL" id="LT853882">
    <property type="protein sequence ID" value="SMQ98325.1"/>
    <property type="molecule type" value="Genomic_DNA"/>
</dbReference>
<feature type="binding site" evidence="11">
    <location>
        <position position="9"/>
    </location>
    <ligand>
        <name>Mg(2+)</name>
        <dbReference type="ChEBI" id="CHEBI:18420"/>
        <label>1</label>
    </ligand>
</feature>
<dbReference type="GO" id="GO:0003676">
    <property type="term" value="F:nucleic acid binding"/>
    <property type="evidence" value="ECO:0007669"/>
    <property type="project" value="InterPro"/>
</dbReference>
<evidence type="ECO:0000259" key="12">
    <source>
        <dbReference type="PROSITE" id="PS50879"/>
    </source>
</evidence>
<evidence type="ECO:0000256" key="2">
    <source>
        <dbReference type="ARBA" id="ARBA00004496"/>
    </source>
</evidence>
<reference evidence="13 15" key="2">
    <citation type="submission" date="2017-05" db="EMBL/GenBank/DDBJ databases">
        <authorList>
            <person name="Blom J."/>
        </authorList>
    </citation>
    <scope>NUCLEOTIDE SEQUENCE [LARGE SCALE GENOMIC DNA]</scope>
    <source>
        <strain evidence="13">PD885</strain>
    </source>
</reference>
<evidence type="ECO:0000256" key="8">
    <source>
        <dbReference type="ARBA" id="ARBA00022759"/>
    </source>
</evidence>
<evidence type="ECO:0000256" key="1">
    <source>
        <dbReference type="ARBA" id="ARBA00000077"/>
    </source>
</evidence>
<dbReference type="EC" id="3.1.26.4" evidence="11"/>
<dbReference type="SUPFAM" id="SSF53098">
    <property type="entry name" value="Ribonuclease H-like"/>
    <property type="match status" value="1"/>
</dbReference>
<keyword evidence="5 11" id="KW-0963">Cytoplasm</keyword>
<proteinExistence type="inferred from homology"/>
<feature type="binding site" evidence="11">
    <location>
        <position position="9"/>
    </location>
    <ligand>
        <name>Mg(2+)</name>
        <dbReference type="ChEBI" id="CHEBI:18420"/>
        <label>2</label>
    </ligand>
</feature>
<evidence type="ECO:0000256" key="5">
    <source>
        <dbReference type="ARBA" id="ARBA00022490"/>
    </source>
</evidence>
<keyword evidence="8 11" id="KW-0255">Endonuclease</keyword>
<dbReference type="RefSeq" id="WP_002814374.1">
    <property type="nucleotide sequence ID" value="NZ_CP016830.1"/>
</dbReference>
<reference evidence="14 16" key="1">
    <citation type="submission" date="2017-05" db="EMBL/GenBank/DDBJ databases">
        <authorList>
            <person name="Song R."/>
            <person name="Chenine A.L."/>
            <person name="Ruprecht R.M."/>
        </authorList>
    </citation>
    <scope>NUCLEOTIDE SEQUENCE [LARGE SCALE GENOMIC DNA]</scope>
    <source>
        <strain evidence="14">PD5205</strain>
    </source>
</reference>
<keyword evidence="7 11" id="KW-0479">Metal-binding</keyword>
<keyword evidence="6 11" id="KW-0540">Nuclease</keyword>
<organism evidence="14 16">
    <name type="scientific">Xanthomonas fragariae</name>
    <dbReference type="NCBI Taxonomy" id="48664"/>
    <lineage>
        <taxon>Bacteria</taxon>
        <taxon>Pseudomonadati</taxon>
        <taxon>Pseudomonadota</taxon>
        <taxon>Gammaproteobacteria</taxon>
        <taxon>Lysobacterales</taxon>
        <taxon>Lysobacteraceae</taxon>
        <taxon>Xanthomonas</taxon>
    </lineage>
</organism>
<dbReference type="InterPro" id="IPR036397">
    <property type="entry name" value="RNaseH_sf"/>
</dbReference>
<comment type="subunit">
    <text evidence="4 11">Monomer.</text>
</comment>
<feature type="binding site" evidence="11">
    <location>
        <position position="69"/>
    </location>
    <ligand>
        <name>Mg(2+)</name>
        <dbReference type="ChEBI" id="CHEBI:18420"/>
        <label>1</label>
    </ligand>
</feature>
<feature type="domain" description="RNase H type-1" evidence="12">
    <location>
        <begin position="1"/>
        <end position="141"/>
    </location>
</feature>
<keyword evidence="10 11" id="KW-0460">Magnesium</keyword>
<dbReference type="PANTHER" id="PTHR10642">
    <property type="entry name" value="RIBONUCLEASE H1"/>
    <property type="match status" value="1"/>
</dbReference>
<accession>A0A1Y6HPM5</accession>
<protein>
    <recommendedName>
        <fullName evidence="11">Ribonuclease H</fullName>
        <shortName evidence="11">RNase H</shortName>
        <ecNumber evidence="11">3.1.26.4</ecNumber>
    </recommendedName>
</protein>
<keyword evidence="15" id="KW-1185">Reference proteome</keyword>
<dbReference type="InterPro" id="IPR002156">
    <property type="entry name" value="RNaseH_domain"/>
</dbReference>
<dbReference type="CDD" id="cd09278">
    <property type="entry name" value="RNase_HI_prokaryote_like"/>
    <property type="match status" value="1"/>
</dbReference>
<dbReference type="FunFam" id="3.30.420.10:FF:000008">
    <property type="entry name" value="Ribonuclease H"/>
    <property type="match status" value="1"/>
</dbReference>
<dbReference type="Proteomes" id="UP000195877">
    <property type="component" value="Chromosome 1"/>
</dbReference>
<dbReference type="NCBIfam" id="NF001236">
    <property type="entry name" value="PRK00203.1"/>
    <property type="match status" value="1"/>
</dbReference>
<dbReference type="Gene3D" id="3.30.420.10">
    <property type="entry name" value="Ribonuclease H-like superfamily/Ribonuclease H"/>
    <property type="match status" value="1"/>
</dbReference>
<evidence type="ECO:0000256" key="10">
    <source>
        <dbReference type="ARBA" id="ARBA00022842"/>
    </source>
</evidence>
<dbReference type="eggNOG" id="COG0328">
    <property type="taxonomic scope" value="Bacteria"/>
</dbReference>
<evidence type="ECO:0000256" key="3">
    <source>
        <dbReference type="ARBA" id="ARBA00005300"/>
    </source>
</evidence>
<dbReference type="PANTHER" id="PTHR10642:SF26">
    <property type="entry name" value="RIBONUCLEASE H1"/>
    <property type="match status" value="1"/>
</dbReference>
<evidence type="ECO:0000256" key="6">
    <source>
        <dbReference type="ARBA" id="ARBA00022722"/>
    </source>
</evidence>
<sequence>MKSIEVHTDGSCLGNPGPGGWAALLRYNGREKELAGGEPNSTNNRMELMAAIMALETLTEPCQIVLHTDSQYVRQGITEWMSGWVRRNWKTAGGDPVKNRELWERLHAATQRHSIDWRWVKGHNGDPDNERVDVLARNQAIAQRGGSATA</sequence>
<evidence type="ECO:0000256" key="7">
    <source>
        <dbReference type="ARBA" id="ARBA00022723"/>
    </source>
</evidence>
<dbReference type="PROSITE" id="PS50879">
    <property type="entry name" value="RNASE_H_1"/>
    <property type="match status" value="1"/>
</dbReference>
<dbReference type="OrthoDB" id="7845843at2"/>
<dbReference type="AlphaFoldDB" id="A0A1Y6HPM5"/>
<comment type="function">
    <text evidence="11">Endonuclease that specifically degrades the RNA of RNA-DNA hybrids.</text>
</comment>
<dbReference type="Proteomes" id="UP000195953">
    <property type="component" value="Chromosome 1"/>
</dbReference>
<evidence type="ECO:0000256" key="9">
    <source>
        <dbReference type="ARBA" id="ARBA00022801"/>
    </source>
</evidence>
<comment type="catalytic activity">
    <reaction evidence="1 11">
        <text>Endonucleolytic cleavage to 5'-phosphomonoester.</text>
        <dbReference type="EC" id="3.1.26.4"/>
    </reaction>
</comment>
<feature type="binding site" evidence="11">
    <location>
        <position position="47"/>
    </location>
    <ligand>
        <name>Mg(2+)</name>
        <dbReference type="ChEBI" id="CHEBI:18420"/>
        <label>1</label>
    </ligand>
</feature>
<dbReference type="STRING" id="48664.BER92_14155"/>
<dbReference type="GeneID" id="61893489"/>
<evidence type="ECO:0000256" key="4">
    <source>
        <dbReference type="ARBA" id="ARBA00011245"/>
    </source>
</evidence>
<keyword evidence="9 11" id="KW-0378">Hydrolase</keyword>
<evidence type="ECO:0000313" key="14">
    <source>
        <dbReference type="EMBL" id="SMR04210.1"/>
    </source>
</evidence>
<dbReference type="InterPro" id="IPR012337">
    <property type="entry name" value="RNaseH-like_sf"/>
</dbReference>
<evidence type="ECO:0000313" key="16">
    <source>
        <dbReference type="Proteomes" id="UP000195953"/>
    </source>
</evidence>
<feature type="binding site" evidence="11">
    <location>
        <position position="133"/>
    </location>
    <ligand>
        <name>Mg(2+)</name>
        <dbReference type="ChEBI" id="CHEBI:18420"/>
        <label>2</label>
    </ligand>
</feature>
<dbReference type="KEGG" id="xfr:BER92_14155"/>
<dbReference type="Pfam" id="PF00075">
    <property type="entry name" value="RNase_H"/>
    <property type="match status" value="1"/>
</dbReference>
<dbReference type="GO" id="GO:0005737">
    <property type="term" value="C:cytoplasm"/>
    <property type="evidence" value="ECO:0007669"/>
    <property type="project" value="UniProtKB-SubCell"/>
</dbReference>
<comment type="subcellular location">
    <subcellularLocation>
        <location evidence="2 11">Cytoplasm</location>
    </subcellularLocation>
</comment>
<dbReference type="GO" id="GO:0000287">
    <property type="term" value="F:magnesium ion binding"/>
    <property type="evidence" value="ECO:0007669"/>
    <property type="project" value="UniProtKB-UniRule"/>
</dbReference>
<dbReference type="InterPro" id="IPR022892">
    <property type="entry name" value="RNaseHI"/>
</dbReference>